<keyword evidence="8" id="KW-1185">Reference proteome</keyword>
<evidence type="ECO:0000256" key="5">
    <source>
        <dbReference type="SAM" id="Coils"/>
    </source>
</evidence>
<evidence type="ECO:0000256" key="2">
    <source>
        <dbReference type="ARBA" id="ARBA00022771"/>
    </source>
</evidence>
<reference evidence="7" key="1">
    <citation type="journal article" date="2021" name="Nat. Commun.">
        <title>Genetic determinants of endophytism in the Arabidopsis root mycobiome.</title>
        <authorList>
            <person name="Mesny F."/>
            <person name="Miyauchi S."/>
            <person name="Thiergart T."/>
            <person name="Pickel B."/>
            <person name="Atanasova L."/>
            <person name="Karlsson M."/>
            <person name="Huettel B."/>
            <person name="Barry K.W."/>
            <person name="Haridas S."/>
            <person name="Chen C."/>
            <person name="Bauer D."/>
            <person name="Andreopoulos W."/>
            <person name="Pangilinan J."/>
            <person name="LaButti K."/>
            <person name="Riley R."/>
            <person name="Lipzen A."/>
            <person name="Clum A."/>
            <person name="Drula E."/>
            <person name="Henrissat B."/>
            <person name="Kohler A."/>
            <person name="Grigoriev I.V."/>
            <person name="Martin F.M."/>
            <person name="Hacquard S."/>
        </authorList>
    </citation>
    <scope>NUCLEOTIDE SEQUENCE</scope>
    <source>
        <strain evidence="7">MPI-CAGE-CH-0243</strain>
    </source>
</reference>
<accession>A0A9P9DN08</accession>
<keyword evidence="5" id="KW-0175">Coiled coil</keyword>
<evidence type="ECO:0000256" key="4">
    <source>
        <dbReference type="PROSITE-ProRule" id="PRU00134"/>
    </source>
</evidence>
<evidence type="ECO:0000259" key="6">
    <source>
        <dbReference type="PROSITE" id="PS50865"/>
    </source>
</evidence>
<dbReference type="SUPFAM" id="SSF144232">
    <property type="entry name" value="HIT/MYND zinc finger-like"/>
    <property type="match status" value="1"/>
</dbReference>
<dbReference type="Pfam" id="PF01753">
    <property type="entry name" value="zf-MYND"/>
    <property type="match status" value="1"/>
</dbReference>
<evidence type="ECO:0000313" key="7">
    <source>
        <dbReference type="EMBL" id="KAH7122248.1"/>
    </source>
</evidence>
<dbReference type="OrthoDB" id="432970at2759"/>
<dbReference type="EMBL" id="JAGMWT010000009">
    <property type="protein sequence ID" value="KAH7122248.1"/>
    <property type="molecule type" value="Genomic_DNA"/>
</dbReference>
<gene>
    <name evidence="7" type="ORF">B0J11DRAFT_334194</name>
</gene>
<evidence type="ECO:0000256" key="1">
    <source>
        <dbReference type="ARBA" id="ARBA00022723"/>
    </source>
</evidence>
<keyword evidence="2 4" id="KW-0863">Zinc-finger</keyword>
<keyword evidence="1" id="KW-0479">Metal-binding</keyword>
<feature type="coiled-coil region" evidence="5">
    <location>
        <begin position="218"/>
        <end position="245"/>
    </location>
</feature>
<dbReference type="PROSITE" id="PS01360">
    <property type="entry name" value="ZF_MYND_1"/>
    <property type="match status" value="1"/>
</dbReference>
<comment type="caution">
    <text evidence="7">The sequence shown here is derived from an EMBL/GenBank/DDBJ whole genome shotgun (WGS) entry which is preliminary data.</text>
</comment>
<dbReference type="Proteomes" id="UP000700596">
    <property type="component" value="Unassembled WGS sequence"/>
</dbReference>
<sequence>MASTIKCFWCQTSPEDKGRSEFSRCSRCKSLQYCSSACQRTDWSHHKTECRAISEGKRTAPLSRASISTNTLATSTVPNPDAVYYIKTSIPSTRDISLMGPYWPLDSITQRIRQRLSEFKSAPGVAQFEETLKQTPIFGIEKLVAPLAAGGGTAEFEIIQMKRPEVAEFLLRSPQEPDAERVTYTVYEHTPDLKFPYSAAMASVDFIPVLSLVVHDVFLEQDEAMKAARTLLRELEDQAKTSGKEMKIFPTDEDTFLGAIVGSHVNEKYVIVQRGDGKAVVEPRRILAARHGRAKVKAGSNPFGAFV</sequence>
<evidence type="ECO:0000313" key="8">
    <source>
        <dbReference type="Proteomes" id="UP000700596"/>
    </source>
</evidence>
<feature type="domain" description="MYND-type" evidence="6">
    <location>
        <begin position="7"/>
        <end position="50"/>
    </location>
</feature>
<dbReference type="InterPro" id="IPR002893">
    <property type="entry name" value="Znf_MYND"/>
</dbReference>
<dbReference type="Gene3D" id="1.10.220.160">
    <property type="match status" value="1"/>
</dbReference>
<dbReference type="GO" id="GO:0008270">
    <property type="term" value="F:zinc ion binding"/>
    <property type="evidence" value="ECO:0007669"/>
    <property type="project" value="UniProtKB-KW"/>
</dbReference>
<name>A0A9P9DN08_9PLEO</name>
<organism evidence="7 8">
    <name type="scientific">Dendryphion nanum</name>
    <dbReference type="NCBI Taxonomy" id="256645"/>
    <lineage>
        <taxon>Eukaryota</taxon>
        <taxon>Fungi</taxon>
        <taxon>Dikarya</taxon>
        <taxon>Ascomycota</taxon>
        <taxon>Pezizomycotina</taxon>
        <taxon>Dothideomycetes</taxon>
        <taxon>Pleosporomycetidae</taxon>
        <taxon>Pleosporales</taxon>
        <taxon>Torulaceae</taxon>
        <taxon>Dendryphion</taxon>
    </lineage>
</organism>
<protein>
    <recommendedName>
        <fullName evidence="6">MYND-type domain-containing protein</fullName>
    </recommendedName>
</protein>
<proteinExistence type="predicted"/>
<evidence type="ECO:0000256" key="3">
    <source>
        <dbReference type="ARBA" id="ARBA00022833"/>
    </source>
</evidence>
<dbReference type="AlphaFoldDB" id="A0A9P9DN08"/>
<keyword evidence="3" id="KW-0862">Zinc</keyword>
<dbReference type="PROSITE" id="PS50865">
    <property type="entry name" value="ZF_MYND_2"/>
    <property type="match status" value="1"/>
</dbReference>
<dbReference type="Gene3D" id="6.10.140.2220">
    <property type="match status" value="1"/>
</dbReference>